<dbReference type="PRINTS" id="PR00773">
    <property type="entry name" value="GRPEPROTEIN"/>
</dbReference>
<keyword evidence="3" id="KW-0963">Cytoplasm</keyword>
<sequence>MKKKASMHKEEQQQNVEQEELKGTKEPAIPSDEQPIEVTAEEVHREESGSRIAELEKELEAARQDAEKYRGEALRYAAEFENFRKRKEREASATAERVLENTIRELLPLVDDVHRILEHAPEVLEKSEEARPYVEGVQLLQKNLMKWLENKGVKKIEAKGKKMDVNYHEAITQMEHPEAESETVIEEYQTGYLLGDRVLRHAKVVVAR</sequence>
<comment type="function">
    <text evidence="3">Participates actively in the response to hyperosmotic and heat shock by preventing the aggregation of stress-denatured proteins, in association with DnaK and GrpE. It is the nucleotide exchange factor for DnaK and may function as a thermosensor. Unfolded proteins bind initially to DnaJ; upon interaction with the DnaJ-bound protein, DnaK hydrolyzes its bound ATP, resulting in the formation of a stable complex. GrpE releases ADP from DnaK; ATP binding to DnaK triggers the release of the substrate protein, thus completing the reaction cycle. Several rounds of ATP-dependent interactions between DnaJ, DnaK and GrpE are required for fully efficient folding.</text>
</comment>
<dbReference type="PANTHER" id="PTHR21237">
    <property type="entry name" value="GRPE PROTEIN"/>
    <property type="match status" value="1"/>
</dbReference>
<dbReference type="InterPro" id="IPR000740">
    <property type="entry name" value="GrpE"/>
</dbReference>
<feature type="compositionally biased region" description="Basic and acidic residues" evidence="5">
    <location>
        <begin position="41"/>
        <end position="51"/>
    </location>
</feature>
<dbReference type="SUPFAM" id="SSF58014">
    <property type="entry name" value="Coiled-coil domain of nucleotide exchange factor GrpE"/>
    <property type="match status" value="1"/>
</dbReference>
<reference evidence="6 7" key="1">
    <citation type="journal article" date="2020" name="Microorganisms">
        <title>Simultaneous Genome Sequencing of Prosthecochloris ethylica and Desulfuromonas acetoxidans within a Syntrophic Mixture Reveals Unique Pili and Protein Interactions.</title>
        <authorList>
            <person name="Kyndt J.A."/>
            <person name="Van Beeumen J.J."/>
            <person name="Meyer T.E."/>
        </authorList>
    </citation>
    <scope>NUCLEOTIDE SEQUENCE [LARGE SCALE GENOMIC DNA]</scope>
    <source>
        <strain evidence="6 7">N3</strain>
    </source>
</reference>
<proteinExistence type="inferred from homology"/>
<dbReference type="InterPro" id="IPR013805">
    <property type="entry name" value="GrpE_CC"/>
</dbReference>
<feature type="region of interest" description="Disordered" evidence="5">
    <location>
        <begin position="1"/>
        <end position="51"/>
    </location>
</feature>
<evidence type="ECO:0000256" key="2">
    <source>
        <dbReference type="ARBA" id="ARBA00023186"/>
    </source>
</evidence>
<dbReference type="SUPFAM" id="SSF51064">
    <property type="entry name" value="Head domain of nucleotide exchange factor GrpE"/>
    <property type="match status" value="1"/>
</dbReference>
<evidence type="ECO:0000256" key="4">
    <source>
        <dbReference type="RuleBase" id="RU004478"/>
    </source>
</evidence>
<dbReference type="Pfam" id="PF01025">
    <property type="entry name" value="GrpE"/>
    <property type="match status" value="1"/>
</dbReference>
<evidence type="ECO:0000313" key="7">
    <source>
        <dbReference type="Proteomes" id="UP000619838"/>
    </source>
</evidence>
<comment type="caution">
    <text evidence="6">The sequence shown here is derived from an EMBL/GenBank/DDBJ whole genome shotgun (WGS) entry which is preliminary data.</text>
</comment>
<name>A0ABR9XT18_9CHLB</name>
<dbReference type="CDD" id="cd00446">
    <property type="entry name" value="GrpE"/>
    <property type="match status" value="1"/>
</dbReference>
<evidence type="ECO:0000256" key="1">
    <source>
        <dbReference type="ARBA" id="ARBA00009054"/>
    </source>
</evidence>
<evidence type="ECO:0000256" key="3">
    <source>
        <dbReference type="HAMAP-Rule" id="MF_01151"/>
    </source>
</evidence>
<evidence type="ECO:0000313" key="6">
    <source>
        <dbReference type="EMBL" id="MBF0637119.1"/>
    </source>
</evidence>
<keyword evidence="2 3" id="KW-0143">Chaperone</keyword>
<dbReference type="InterPro" id="IPR009012">
    <property type="entry name" value="GrpE_head"/>
</dbReference>
<organism evidence="6 7">
    <name type="scientific">Prosthecochloris ethylica</name>
    <dbReference type="NCBI Taxonomy" id="2743976"/>
    <lineage>
        <taxon>Bacteria</taxon>
        <taxon>Pseudomonadati</taxon>
        <taxon>Chlorobiota</taxon>
        <taxon>Chlorobiia</taxon>
        <taxon>Chlorobiales</taxon>
        <taxon>Chlorobiaceae</taxon>
        <taxon>Prosthecochloris</taxon>
    </lineage>
</organism>
<protein>
    <recommendedName>
        <fullName evidence="3">Protein GrpE</fullName>
    </recommendedName>
    <alternativeName>
        <fullName evidence="3">HSP-70 cofactor</fullName>
    </alternativeName>
</protein>
<keyword evidence="7" id="KW-1185">Reference proteome</keyword>
<comment type="subunit">
    <text evidence="3">Homodimer.</text>
</comment>
<evidence type="ECO:0000256" key="5">
    <source>
        <dbReference type="SAM" id="MobiDB-lite"/>
    </source>
</evidence>
<gene>
    <name evidence="3" type="primary">grpE</name>
    <name evidence="6" type="ORF">INT08_08050</name>
</gene>
<dbReference type="Proteomes" id="UP000619838">
    <property type="component" value="Unassembled WGS sequence"/>
</dbReference>
<comment type="similarity">
    <text evidence="1 3 4">Belongs to the GrpE family.</text>
</comment>
<dbReference type="PANTHER" id="PTHR21237:SF23">
    <property type="entry name" value="GRPE PROTEIN HOMOLOG, MITOCHONDRIAL"/>
    <property type="match status" value="1"/>
</dbReference>
<dbReference type="HAMAP" id="MF_01151">
    <property type="entry name" value="GrpE"/>
    <property type="match status" value="1"/>
</dbReference>
<dbReference type="EMBL" id="JADGII010000012">
    <property type="protein sequence ID" value="MBF0637119.1"/>
    <property type="molecule type" value="Genomic_DNA"/>
</dbReference>
<dbReference type="Gene3D" id="3.90.20.20">
    <property type="match status" value="1"/>
</dbReference>
<comment type="subcellular location">
    <subcellularLocation>
        <location evidence="3">Cytoplasm</location>
    </subcellularLocation>
</comment>
<dbReference type="RefSeq" id="WP_175186785.1">
    <property type="nucleotide sequence ID" value="NZ_JABVZQ010000001.1"/>
</dbReference>
<accession>A0ABR9XT18</accession>
<keyword evidence="3" id="KW-0346">Stress response</keyword>
<dbReference type="Gene3D" id="2.30.22.10">
    <property type="entry name" value="Head domain of nucleotide exchange factor GrpE"/>
    <property type="match status" value="1"/>
</dbReference>